<keyword evidence="4" id="KW-1185">Reference proteome</keyword>
<protein>
    <submittedName>
        <fullName evidence="3">Acetobutylicum phosphotransbutyrylase</fullName>
    </submittedName>
</protein>
<dbReference type="EMBL" id="NFKM01000038">
    <property type="protein sequence ID" value="OUP55457.1"/>
    <property type="molecule type" value="Genomic_DNA"/>
</dbReference>
<gene>
    <name evidence="3" type="ORF">B5F14_10145</name>
</gene>
<evidence type="ECO:0000259" key="2">
    <source>
        <dbReference type="Pfam" id="PF04892"/>
    </source>
</evidence>
<dbReference type="Pfam" id="PF04892">
    <property type="entry name" value="VanZ"/>
    <property type="match status" value="1"/>
</dbReference>
<evidence type="ECO:0000256" key="1">
    <source>
        <dbReference type="SAM" id="Phobius"/>
    </source>
</evidence>
<evidence type="ECO:0000313" key="4">
    <source>
        <dbReference type="Proteomes" id="UP000195447"/>
    </source>
</evidence>
<comment type="caution">
    <text evidence="3">The sequence shown here is derived from an EMBL/GenBank/DDBJ whole genome shotgun (WGS) entry which is preliminary data.</text>
</comment>
<feature type="domain" description="VanZ-like" evidence="2">
    <location>
        <begin position="18"/>
        <end position="166"/>
    </location>
</feature>
<feature type="transmembrane region" description="Helical" evidence="1">
    <location>
        <begin position="91"/>
        <end position="112"/>
    </location>
</feature>
<reference evidence="4" key="1">
    <citation type="submission" date="2017-04" db="EMBL/GenBank/DDBJ databases">
        <title>Function of individual gut microbiota members based on whole genome sequencing of pure cultures obtained from chicken caecum.</title>
        <authorList>
            <person name="Medvecky M."/>
            <person name="Cejkova D."/>
            <person name="Polansky O."/>
            <person name="Karasova D."/>
            <person name="Kubasova T."/>
            <person name="Cizek A."/>
            <person name="Rychlik I."/>
        </authorList>
    </citation>
    <scope>NUCLEOTIDE SEQUENCE [LARGE SCALE GENOMIC DNA]</scope>
    <source>
        <strain evidence="4">An178</strain>
    </source>
</reference>
<organism evidence="3 4">
    <name type="scientific">Faecalitalea cylindroides</name>
    <dbReference type="NCBI Taxonomy" id="39483"/>
    <lineage>
        <taxon>Bacteria</taxon>
        <taxon>Bacillati</taxon>
        <taxon>Bacillota</taxon>
        <taxon>Erysipelotrichia</taxon>
        <taxon>Erysipelotrichales</taxon>
        <taxon>Erysipelotrichaceae</taxon>
        <taxon>Faecalitalea</taxon>
    </lineage>
</organism>
<feature type="transmembrane region" description="Helical" evidence="1">
    <location>
        <begin position="119"/>
        <end position="135"/>
    </location>
</feature>
<feature type="transmembrane region" description="Helical" evidence="1">
    <location>
        <begin position="155"/>
        <end position="178"/>
    </location>
</feature>
<accession>A0A1Y4LFH0</accession>
<proteinExistence type="predicted"/>
<keyword evidence="1" id="KW-0472">Membrane</keyword>
<evidence type="ECO:0000313" key="3">
    <source>
        <dbReference type="EMBL" id="OUP55457.1"/>
    </source>
</evidence>
<dbReference type="AlphaFoldDB" id="A0A1Y4LFH0"/>
<name>A0A1Y4LFH0_9FIRM</name>
<keyword evidence="1" id="KW-0812">Transmembrane</keyword>
<dbReference type="Proteomes" id="UP000195447">
    <property type="component" value="Unassembled WGS sequence"/>
</dbReference>
<dbReference type="InterPro" id="IPR006976">
    <property type="entry name" value="VanZ-like"/>
</dbReference>
<dbReference type="NCBIfam" id="NF037970">
    <property type="entry name" value="vanZ_1"/>
    <property type="match status" value="1"/>
</dbReference>
<keyword evidence="1" id="KW-1133">Transmembrane helix</keyword>
<sequence>MKKKNWFLRILCALLFLCMSGLIMLSIYTLSAEDGYQSGSRSSEVTEVLKEEVQTRLESTPEGMQLSERIKSFIILHSPYGSDWNLNVRKLAHFSIYFALATMCYITLAILGIGKIGRIILTLLICGVFAIFDELHQGDVVGRTMSSSDVVIDSLGAFTSVCILTVISMIYSFFGFILNGSKD</sequence>